<dbReference type="AlphaFoldDB" id="A0AAX2CG63"/>
<protein>
    <submittedName>
        <fullName evidence="1">Uncharacterized protein</fullName>
    </submittedName>
</protein>
<sequence length="27" mass="3241">MIPYEMRISIGLYWRKVGVNRSGHFET</sequence>
<reference evidence="1 2" key="1">
    <citation type="submission" date="2016-08" db="EMBL/GenBank/DDBJ databases">
        <authorList>
            <person name="Loux V."/>
            <person name="Rue O."/>
        </authorList>
    </citation>
    <scope>NUCLEOTIDE SEQUENCE [LARGE SCALE GENOMIC DNA]</scope>
    <source>
        <strain evidence="1 2">AFSSA_08CEB44bac</strain>
    </source>
</reference>
<comment type="caution">
    <text evidence="1">The sequence shown here is derived from an EMBL/GenBank/DDBJ whole genome shotgun (WGS) entry which is preliminary data.</text>
</comment>
<evidence type="ECO:0000313" key="1">
    <source>
        <dbReference type="EMBL" id="SCL88402.1"/>
    </source>
</evidence>
<evidence type="ECO:0000313" key="2">
    <source>
        <dbReference type="Proteomes" id="UP000242164"/>
    </source>
</evidence>
<accession>A0AAX2CG63</accession>
<dbReference type="EMBL" id="FMIK01000019">
    <property type="protein sequence ID" value="SCL88402.1"/>
    <property type="molecule type" value="Genomic_DNA"/>
</dbReference>
<organism evidence="1 2">
    <name type="scientific">Bacillus cytotoxicus</name>
    <dbReference type="NCBI Taxonomy" id="580165"/>
    <lineage>
        <taxon>Bacteria</taxon>
        <taxon>Bacillati</taxon>
        <taxon>Bacillota</taxon>
        <taxon>Bacilli</taxon>
        <taxon>Bacillales</taxon>
        <taxon>Bacillaceae</taxon>
        <taxon>Bacillus</taxon>
        <taxon>Bacillus cereus group</taxon>
    </lineage>
</organism>
<gene>
    <name evidence="1" type="ORF">BCB44BAC_01342</name>
</gene>
<dbReference type="Proteomes" id="UP000242164">
    <property type="component" value="Unassembled WGS sequence"/>
</dbReference>
<proteinExistence type="predicted"/>
<name>A0AAX2CG63_9BACI</name>